<dbReference type="Proteomes" id="UP000198717">
    <property type="component" value="Unassembled WGS sequence"/>
</dbReference>
<keyword evidence="7" id="KW-0812">Transmembrane</keyword>
<dbReference type="InterPro" id="IPR038297">
    <property type="entry name" value="CcmH/CycL/NrfF/Ccl2_sf"/>
</dbReference>
<reference evidence="11 12" key="1">
    <citation type="submission" date="2016-10" db="EMBL/GenBank/DDBJ databases">
        <authorList>
            <person name="Varghese N."/>
            <person name="Submissions S."/>
        </authorList>
    </citation>
    <scope>NUCLEOTIDE SEQUENCE [LARGE SCALE GENOMIC DNA]</scope>
    <source>
        <strain evidence="11 12">DSM 2260</strain>
    </source>
</reference>
<accession>A0A511HH81</accession>
<keyword evidence="6 7" id="KW-0408">Iron</keyword>
<evidence type="ECO:0000256" key="8">
    <source>
        <dbReference type="SAM" id="MobiDB-lite"/>
    </source>
</evidence>
<feature type="transmembrane region" description="Helical" evidence="7">
    <location>
        <begin position="105"/>
        <end position="123"/>
    </location>
</feature>
<name>A0A511HH81_9BACT</name>
<dbReference type="InterPro" id="IPR005616">
    <property type="entry name" value="CcmH/CycL/Ccl2/NrfF_N"/>
</dbReference>
<evidence type="ECO:0000313" key="10">
    <source>
        <dbReference type="EMBL" id="GEL72835.1"/>
    </source>
</evidence>
<protein>
    <recommendedName>
        <fullName evidence="7">Cytochrome c-type biogenesis protein</fullName>
    </recommendedName>
</protein>
<keyword evidence="7" id="KW-0472">Membrane</keyword>
<dbReference type="GO" id="GO:0017004">
    <property type="term" value="P:cytochrome complex assembly"/>
    <property type="evidence" value="ECO:0007669"/>
    <property type="project" value="UniProtKB-KW"/>
</dbReference>
<dbReference type="EMBL" id="BJVY01000028">
    <property type="protein sequence ID" value="GEL72835.1"/>
    <property type="molecule type" value="Genomic_DNA"/>
</dbReference>
<dbReference type="InterPro" id="IPR051263">
    <property type="entry name" value="C-type_cytochrome_biogenesis"/>
</dbReference>
<gene>
    <name evidence="10" type="ORF">MVI01_46190</name>
    <name evidence="11" type="ORF">SAMN04488504_12160</name>
</gene>
<dbReference type="AlphaFoldDB" id="A0A511HH81"/>
<evidence type="ECO:0000256" key="6">
    <source>
        <dbReference type="ARBA" id="ARBA00023004"/>
    </source>
</evidence>
<dbReference type="CDD" id="cd16378">
    <property type="entry name" value="CcmH_N"/>
    <property type="match status" value="1"/>
</dbReference>
<feature type="domain" description="CcmH/CycL/Ccl2/NrfF N-terminal" evidence="9">
    <location>
        <begin position="18"/>
        <end position="146"/>
    </location>
</feature>
<evidence type="ECO:0000256" key="4">
    <source>
        <dbReference type="ARBA" id="ARBA00022729"/>
    </source>
</evidence>
<comment type="function">
    <text evidence="7">Possible subunit of a heme lyase.</text>
</comment>
<dbReference type="PANTHER" id="PTHR47870">
    <property type="entry name" value="CYTOCHROME C-TYPE BIOGENESIS PROTEIN CCMH"/>
    <property type="match status" value="1"/>
</dbReference>
<dbReference type="GO" id="GO:0005886">
    <property type="term" value="C:plasma membrane"/>
    <property type="evidence" value="ECO:0007669"/>
    <property type="project" value="TreeGrafter"/>
</dbReference>
<reference evidence="10 13" key="2">
    <citation type="submission" date="2019-07" db="EMBL/GenBank/DDBJ databases">
        <title>Whole genome shotgun sequence of Myxococcus virescens NBRC 100334.</title>
        <authorList>
            <person name="Hosoyama A."/>
            <person name="Uohara A."/>
            <person name="Ohji S."/>
            <person name="Ichikawa N."/>
        </authorList>
    </citation>
    <scope>NUCLEOTIDE SEQUENCE [LARGE SCALE GENOMIC DNA]</scope>
    <source>
        <strain evidence="10 13">NBRC 100334</strain>
    </source>
</reference>
<dbReference type="PANTHER" id="PTHR47870:SF1">
    <property type="entry name" value="CYTOCHROME C-TYPE BIOGENESIS PROTEIN CCMH"/>
    <property type="match status" value="1"/>
</dbReference>
<dbReference type="EMBL" id="FNAJ01000021">
    <property type="protein sequence ID" value="SDF14069.1"/>
    <property type="molecule type" value="Genomic_DNA"/>
</dbReference>
<evidence type="ECO:0000256" key="3">
    <source>
        <dbReference type="ARBA" id="ARBA00022723"/>
    </source>
</evidence>
<dbReference type="Pfam" id="PF03918">
    <property type="entry name" value="CcmH"/>
    <property type="match status" value="1"/>
</dbReference>
<proteinExistence type="inferred from homology"/>
<keyword evidence="2 7" id="KW-0349">Heme</keyword>
<dbReference type="RefSeq" id="WP_090495115.1">
    <property type="nucleotide sequence ID" value="NZ_BJVY01000028.1"/>
</dbReference>
<dbReference type="GO" id="GO:0046872">
    <property type="term" value="F:metal ion binding"/>
    <property type="evidence" value="ECO:0007669"/>
    <property type="project" value="UniProtKB-KW"/>
</dbReference>
<keyword evidence="12" id="KW-1185">Reference proteome</keyword>
<evidence type="ECO:0000313" key="11">
    <source>
        <dbReference type="EMBL" id="SDF14069.1"/>
    </source>
</evidence>
<comment type="similarity">
    <text evidence="1 7">Belongs to the CcmH/CycL/Ccl2/NrfF family.</text>
</comment>
<feature type="signal peptide" evidence="7">
    <location>
        <begin position="1"/>
        <end position="20"/>
    </location>
</feature>
<keyword evidence="3 7" id="KW-0479">Metal-binding</keyword>
<keyword evidence="4 7" id="KW-0732">Signal</keyword>
<evidence type="ECO:0000256" key="2">
    <source>
        <dbReference type="ARBA" id="ARBA00022617"/>
    </source>
</evidence>
<sequence length="174" mass="18626">MTAALLSLSLAFTLVTGQFAPQQAGSDPLAPELEARAQTLGKQLRCAVCQGLSVADSPSSMARAQLDMIRELVSEGKSDAEIVEYFVARYGEWVLLSPRAEGFNWFVWLGPVGLVAVGAFVIWRQLQRGAGTPEQAPPAATTSEETAAPAAPAGTPPVDEEDPYLQAVRRELER</sequence>
<dbReference type="Gene3D" id="1.10.8.640">
    <property type="entry name" value="Cytochrome C biogenesis protein"/>
    <property type="match status" value="1"/>
</dbReference>
<comment type="caution">
    <text evidence="10">The sequence shown here is derived from an EMBL/GenBank/DDBJ whole genome shotgun (WGS) entry which is preliminary data.</text>
</comment>
<feature type="compositionally biased region" description="Low complexity" evidence="8">
    <location>
        <begin position="131"/>
        <end position="157"/>
    </location>
</feature>
<feature type="chain" id="PRO_5023155633" description="Cytochrome c-type biogenesis protein" evidence="7">
    <location>
        <begin position="21"/>
        <end position="174"/>
    </location>
</feature>
<keyword evidence="7" id="KW-1133">Transmembrane helix</keyword>
<keyword evidence="5" id="KW-0201">Cytochrome c-type biogenesis</keyword>
<organism evidence="10 13">
    <name type="scientific">Myxococcus virescens</name>
    <dbReference type="NCBI Taxonomy" id="83456"/>
    <lineage>
        <taxon>Bacteria</taxon>
        <taxon>Pseudomonadati</taxon>
        <taxon>Myxococcota</taxon>
        <taxon>Myxococcia</taxon>
        <taxon>Myxococcales</taxon>
        <taxon>Cystobacterineae</taxon>
        <taxon>Myxococcaceae</taxon>
        <taxon>Myxococcus</taxon>
    </lineage>
</organism>
<evidence type="ECO:0000313" key="13">
    <source>
        <dbReference type="Proteomes" id="UP000321224"/>
    </source>
</evidence>
<evidence type="ECO:0000259" key="9">
    <source>
        <dbReference type="Pfam" id="PF03918"/>
    </source>
</evidence>
<evidence type="ECO:0000256" key="1">
    <source>
        <dbReference type="ARBA" id="ARBA00010342"/>
    </source>
</evidence>
<evidence type="ECO:0000256" key="5">
    <source>
        <dbReference type="ARBA" id="ARBA00022748"/>
    </source>
</evidence>
<evidence type="ECO:0000313" key="12">
    <source>
        <dbReference type="Proteomes" id="UP000198717"/>
    </source>
</evidence>
<evidence type="ECO:0000256" key="7">
    <source>
        <dbReference type="RuleBase" id="RU364112"/>
    </source>
</evidence>
<dbReference type="Proteomes" id="UP000321224">
    <property type="component" value="Unassembled WGS sequence"/>
</dbReference>
<feature type="region of interest" description="Disordered" evidence="8">
    <location>
        <begin position="131"/>
        <end position="165"/>
    </location>
</feature>